<name>A0A0S2UP79_9PROT</name>
<dbReference type="InterPro" id="IPR038135">
    <property type="entry name" value="Methylthiotransferase_N_sf"/>
</dbReference>
<reference evidence="11" key="1">
    <citation type="submission" date="2015-11" db="EMBL/GenBank/DDBJ databases">
        <title>Complete genome sequences of the obligate symbionts Candidatus Sulcia muelleri and Candidatus Nasuia deltocephalinicola from the pestiferous leafhopper, Macrosteles quadripunctulatus (Hemiptera: Cicadellidae).</title>
        <authorList>
            <person name="Bennett G.M."/>
            <person name="Abba S."/>
            <person name="Kube M."/>
            <person name="Marzachi C."/>
        </authorList>
    </citation>
    <scope>NUCLEOTIDE SEQUENCE [LARGE SCALE GENOMIC DNA]</scope>
    <source>
        <strain evidence="11">PUNC</strain>
    </source>
</reference>
<dbReference type="Gene3D" id="3.80.30.20">
    <property type="entry name" value="tm_1862 like domain"/>
    <property type="match status" value="1"/>
</dbReference>
<feature type="transmembrane region" description="Helical" evidence="7">
    <location>
        <begin position="65"/>
        <end position="83"/>
    </location>
</feature>
<dbReference type="SFLD" id="SFLDS00029">
    <property type="entry name" value="Radical_SAM"/>
    <property type="match status" value="1"/>
</dbReference>
<keyword evidence="6" id="KW-0411">Iron-sulfur</keyword>
<evidence type="ECO:0000313" key="11">
    <source>
        <dbReference type="Proteomes" id="UP000055684"/>
    </source>
</evidence>
<reference evidence="10 11" key="2">
    <citation type="journal article" date="2016" name="Genome Announc.">
        <title>Complete Genome Sequences of the Obligate Symbionts 'Candidatus Sulcia muelleri' and 'Ca. Nasuia deltocephalinicola' from the Pestiferous Leafhopper Macrosteles quadripunctulatus (Hemiptera: Cicadellidae).</title>
        <authorList>
            <person name="Bennett G.M."/>
            <person name="Abba S."/>
            <person name="Kube M."/>
            <person name="Marzachi C."/>
        </authorList>
    </citation>
    <scope>NUCLEOTIDE SEQUENCE [LARGE SCALE GENOMIC DNA]</scope>
    <source>
        <strain evidence="10 11">PUNC</strain>
    </source>
</reference>
<dbReference type="PROSITE" id="PS01278">
    <property type="entry name" value="MTTASE_RADICAL"/>
    <property type="match status" value="1"/>
</dbReference>
<dbReference type="Proteomes" id="UP000055684">
    <property type="component" value="Chromosome"/>
</dbReference>
<dbReference type="InterPro" id="IPR007197">
    <property type="entry name" value="rSAM"/>
</dbReference>
<keyword evidence="7" id="KW-0812">Transmembrane</keyword>
<dbReference type="InterPro" id="IPR058240">
    <property type="entry name" value="rSAM_sf"/>
</dbReference>
<dbReference type="InterPro" id="IPR006638">
    <property type="entry name" value="Elp3/MiaA/NifB-like_rSAM"/>
</dbReference>
<evidence type="ECO:0000256" key="1">
    <source>
        <dbReference type="ARBA" id="ARBA00001966"/>
    </source>
</evidence>
<dbReference type="AlphaFoldDB" id="A0A0S2UP79"/>
<evidence type="ECO:0000259" key="9">
    <source>
        <dbReference type="PROSITE" id="PS51918"/>
    </source>
</evidence>
<dbReference type="GO" id="GO:0035597">
    <property type="term" value="F:tRNA-2-methylthio-N(6)-dimethylallyladenosine(37) synthase activity"/>
    <property type="evidence" value="ECO:0007669"/>
    <property type="project" value="TreeGrafter"/>
</dbReference>
<sequence>MKFIIKTFGCQSNFNYSKSFYYFIKPFSNINNIYFDILLINTCSVRELCHKKIFFLLKKNYKIKFLKIFNGCFINLFYLKFIKKNFVDIVVNNSFIILKALIYNFYFYRCKQLYLNSLYKIENYKNINIVISEGCDKYCNYCIIPYTRGREIFYNLFLIFKNILLINKKFKEIYFFGQNVNSYKSFIKKDKIIGFYLFIKIISEINKNNCYYYLTSNPKFVISNIKIYINNRFMHLPLQSASNYILKNMNRKYNFNFYKFFIYRIKKKLKYFLFSTDIIICFPGEFYKFYNKTLLSVEKLLFDKSYIFIYNIRSFTNSIFFFNNINSKLKKKRFICLKKKFINNVFYINKLFIDKNFYFILKNIFLNYNYLFFSFLNNRKIFFFIKNKYLKINKFLKIKIKKVYLNKFFGFFI</sequence>
<feature type="domain" description="Radical SAM core" evidence="9">
    <location>
        <begin position="121"/>
        <end position="349"/>
    </location>
</feature>
<dbReference type="GO" id="GO:0051539">
    <property type="term" value="F:4 iron, 4 sulfur cluster binding"/>
    <property type="evidence" value="ECO:0007669"/>
    <property type="project" value="UniProtKB-KW"/>
</dbReference>
<dbReference type="PANTHER" id="PTHR43020">
    <property type="entry name" value="CDK5 REGULATORY SUBUNIT-ASSOCIATED PROTEIN 1"/>
    <property type="match status" value="1"/>
</dbReference>
<dbReference type="OrthoDB" id="9805215at2"/>
<feature type="transmembrane region" description="Helical" evidence="7">
    <location>
        <begin position="307"/>
        <end position="325"/>
    </location>
</feature>
<keyword evidence="5" id="KW-0408">Iron</keyword>
<dbReference type="SUPFAM" id="SSF102114">
    <property type="entry name" value="Radical SAM enzymes"/>
    <property type="match status" value="1"/>
</dbReference>
<evidence type="ECO:0000256" key="2">
    <source>
        <dbReference type="ARBA" id="ARBA00022485"/>
    </source>
</evidence>
<keyword evidence="2" id="KW-0004">4Fe-4S</keyword>
<dbReference type="SMART" id="SM00729">
    <property type="entry name" value="Elp3"/>
    <property type="match status" value="1"/>
</dbReference>
<evidence type="ECO:0000256" key="5">
    <source>
        <dbReference type="ARBA" id="ARBA00023004"/>
    </source>
</evidence>
<keyword evidence="7" id="KW-1133">Transmembrane helix</keyword>
<dbReference type="InterPro" id="IPR023404">
    <property type="entry name" value="rSAM_horseshoe"/>
</dbReference>
<organism evidence="10 11">
    <name type="scientific">Candidatus Nasuia deltocephalincola</name>
    <dbReference type="NCBI Taxonomy" id="1160784"/>
    <lineage>
        <taxon>Bacteria</taxon>
        <taxon>Pseudomonadati</taxon>
        <taxon>Pseudomonadota</taxon>
        <taxon>Betaproteobacteria</taxon>
        <taxon>Candidatus Nasuia</taxon>
    </lineage>
</organism>
<protein>
    <submittedName>
        <fullName evidence="10">tRNA-i(6)A37 methylthiotransferase</fullName>
    </submittedName>
</protein>
<dbReference type="EMBL" id="CP013211">
    <property type="protein sequence ID" value="ALP69986.1"/>
    <property type="molecule type" value="Genomic_DNA"/>
</dbReference>
<feature type="domain" description="MTTase N-terminal" evidence="8">
    <location>
        <begin position="1"/>
        <end position="107"/>
    </location>
</feature>
<dbReference type="PROSITE" id="PS51449">
    <property type="entry name" value="MTTASE_N"/>
    <property type="match status" value="1"/>
</dbReference>
<dbReference type="Gene3D" id="3.40.50.12160">
    <property type="entry name" value="Methylthiotransferase, N-terminal domain"/>
    <property type="match status" value="1"/>
</dbReference>
<keyword evidence="4" id="KW-0479">Metal-binding</keyword>
<dbReference type="PROSITE" id="PS51918">
    <property type="entry name" value="RADICAL_SAM"/>
    <property type="match status" value="1"/>
</dbReference>
<evidence type="ECO:0000313" key="10">
    <source>
        <dbReference type="EMBL" id="ALP69986.1"/>
    </source>
</evidence>
<dbReference type="InterPro" id="IPR013848">
    <property type="entry name" value="Methylthiotransferase_N"/>
</dbReference>
<accession>A0A0S2UP79</accession>
<evidence type="ECO:0000256" key="4">
    <source>
        <dbReference type="ARBA" id="ARBA00022723"/>
    </source>
</evidence>
<dbReference type="PANTHER" id="PTHR43020:SF2">
    <property type="entry name" value="MITOCHONDRIAL TRNA METHYLTHIOTRANSFERASE CDK5RAP1"/>
    <property type="match status" value="1"/>
</dbReference>
<dbReference type="Pfam" id="PF00919">
    <property type="entry name" value="UPF0004"/>
    <property type="match status" value="1"/>
</dbReference>
<evidence type="ECO:0000256" key="7">
    <source>
        <dbReference type="SAM" id="Phobius"/>
    </source>
</evidence>
<gene>
    <name evidence="10" type="ORF">ASU29_062</name>
</gene>
<evidence type="ECO:0000259" key="8">
    <source>
        <dbReference type="PROSITE" id="PS51449"/>
    </source>
</evidence>
<keyword evidence="3" id="KW-0949">S-adenosyl-L-methionine</keyword>
<evidence type="ECO:0000256" key="6">
    <source>
        <dbReference type="ARBA" id="ARBA00023014"/>
    </source>
</evidence>
<keyword evidence="10" id="KW-0808">Transferase</keyword>
<dbReference type="GO" id="GO:0046872">
    <property type="term" value="F:metal ion binding"/>
    <property type="evidence" value="ECO:0007669"/>
    <property type="project" value="UniProtKB-KW"/>
</dbReference>
<dbReference type="Pfam" id="PF04055">
    <property type="entry name" value="Radical_SAM"/>
    <property type="match status" value="1"/>
</dbReference>
<dbReference type="GO" id="GO:0005829">
    <property type="term" value="C:cytosol"/>
    <property type="evidence" value="ECO:0007669"/>
    <property type="project" value="TreeGrafter"/>
</dbReference>
<comment type="cofactor">
    <cofactor evidence="1">
        <name>[4Fe-4S] cluster</name>
        <dbReference type="ChEBI" id="CHEBI:49883"/>
    </cofactor>
</comment>
<feature type="transmembrane region" description="Helical" evidence="7">
    <location>
        <begin position="269"/>
        <end position="287"/>
    </location>
</feature>
<dbReference type="InterPro" id="IPR020612">
    <property type="entry name" value="Methylthiotransferase_CS"/>
</dbReference>
<proteinExistence type="predicted"/>
<keyword evidence="7" id="KW-0472">Membrane</keyword>
<feature type="transmembrane region" description="Helical" evidence="7">
    <location>
        <begin position="89"/>
        <end position="108"/>
    </location>
</feature>
<evidence type="ECO:0000256" key="3">
    <source>
        <dbReference type="ARBA" id="ARBA00022691"/>
    </source>
</evidence>